<dbReference type="Pfam" id="PF01734">
    <property type="entry name" value="Patatin"/>
    <property type="match status" value="1"/>
</dbReference>
<dbReference type="GO" id="GO:0006629">
    <property type="term" value="P:lipid metabolic process"/>
    <property type="evidence" value="ECO:0007669"/>
    <property type="project" value="UniProtKB-KW"/>
</dbReference>
<dbReference type="PANTHER" id="PTHR46394">
    <property type="entry name" value="ANNEXIN"/>
    <property type="match status" value="1"/>
</dbReference>
<evidence type="ECO:0000259" key="2">
    <source>
        <dbReference type="PROSITE" id="PS51635"/>
    </source>
</evidence>
<accession>A0A6C0KXG8</accession>
<dbReference type="PANTHER" id="PTHR46394:SF1">
    <property type="entry name" value="PNPLA DOMAIN-CONTAINING PROTEIN"/>
    <property type="match status" value="1"/>
</dbReference>
<name>A0A6C0KXG8_9ZZZZ</name>
<organism evidence="3">
    <name type="scientific">viral metagenome</name>
    <dbReference type="NCBI Taxonomy" id="1070528"/>
    <lineage>
        <taxon>unclassified sequences</taxon>
        <taxon>metagenomes</taxon>
        <taxon>organismal metagenomes</taxon>
    </lineage>
</organism>
<dbReference type="EMBL" id="MN741017">
    <property type="protein sequence ID" value="QHU22665.1"/>
    <property type="molecule type" value="Genomic_DNA"/>
</dbReference>
<dbReference type="InterPro" id="IPR016035">
    <property type="entry name" value="Acyl_Trfase/lysoPLipase"/>
</dbReference>
<dbReference type="AlphaFoldDB" id="A0A6C0KXG8"/>
<dbReference type="Gene3D" id="3.40.1090.10">
    <property type="entry name" value="Cytosolic phospholipase A2 catalytic domain"/>
    <property type="match status" value="2"/>
</dbReference>
<dbReference type="PROSITE" id="PS51635">
    <property type="entry name" value="PNPLA"/>
    <property type="match status" value="1"/>
</dbReference>
<reference evidence="3" key="1">
    <citation type="journal article" date="2020" name="Nature">
        <title>Giant virus diversity and host interactions through global metagenomics.</title>
        <authorList>
            <person name="Schulz F."/>
            <person name="Roux S."/>
            <person name="Paez-Espino D."/>
            <person name="Jungbluth S."/>
            <person name="Walsh D.A."/>
            <person name="Denef V.J."/>
            <person name="McMahon K.D."/>
            <person name="Konstantinidis K.T."/>
            <person name="Eloe-Fadrosh E.A."/>
            <person name="Kyrpides N.C."/>
            <person name="Woyke T."/>
        </authorList>
    </citation>
    <scope>NUCLEOTIDE SEQUENCE</scope>
    <source>
        <strain evidence="3">GVMAG-S-ERX555907-63</strain>
    </source>
</reference>
<dbReference type="InterPro" id="IPR002641">
    <property type="entry name" value="PNPLA_dom"/>
</dbReference>
<keyword evidence="1" id="KW-0443">Lipid metabolism</keyword>
<dbReference type="SUPFAM" id="SSF52151">
    <property type="entry name" value="FabD/lysophospholipase-like"/>
    <property type="match status" value="1"/>
</dbReference>
<protein>
    <recommendedName>
        <fullName evidence="2">PNPLA domain-containing protein</fullName>
    </recommendedName>
</protein>
<evidence type="ECO:0000313" key="3">
    <source>
        <dbReference type="EMBL" id="QHU22665.1"/>
    </source>
</evidence>
<proteinExistence type="predicted"/>
<evidence type="ECO:0000256" key="1">
    <source>
        <dbReference type="ARBA" id="ARBA00023098"/>
    </source>
</evidence>
<sequence length="326" mass="36755">MIFTFKKCFTFFLFTELAFTLEFKPNIKCTYKGKKPQAILFQGGGTLGIIYAGVVKGLEEKGLLTNINKFAGTSVGAQAASLLAFGFTGNELIVAIKNIPLQDYLDGKPGIIRRVFNLIKNYGYYIGKNIEIYLEDLFVSKYGIEKCTMQQLYELSGNELRVGVCNLITRQYEMIDRHSHPNMPVSVACRASSTIPLFFEPVYWEDKMFVDGALNANLPAHAFPNTPSLACNLVSVLESTQNNFSKPTNIIQYIRAILNIIFYASQEKHGRITDEENTDTINIIYPNNIGSCDFDISEKQKNELIKIGQMAVDKYINISFHHPIDF</sequence>
<dbReference type="InterPro" id="IPR052580">
    <property type="entry name" value="Lipid_Hydrolase"/>
</dbReference>
<feature type="domain" description="PNPLA" evidence="2">
    <location>
        <begin position="39"/>
        <end position="224"/>
    </location>
</feature>